<protein>
    <submittedName>
        <fullName evidence="3">Lipase</fullName>
    </submittedName>
    <submittedName>
        <fullName evidence="2">SGNH/GDSL hydrolase family protein</fullName>
    </submittedName>
</protein>
<dbReference type="InterPro" id="IPR053140">
    <property type="entry name" value="GDSL_Rv0518-like"/>
</dbReference>
<keyword evidence="5" id="KW-1185">Reference proteome</keyword>
<evidence type="ECO:0000256" key="1">
    <source>
        <dbReference type="SAM" id="SignalP"/>
    </source>
</evidence>
<proteinExistence type="predicted"/>
<evidence type="ECO:0000313" key="5">
    <source>
        <dbReference type="Proteomes" id="UP000825066"/>
    </source>
</evidence>
<evidence type="ECO:0000313" key="2">
    <source>
        <dbReference type="EMBL" id="BCX43509.1"/>
    </source>
</evidence>
<sequence>MTRLRQLTATVLLALSGAAGASPTAHWVASWQASPQPVWRADFLFPTLVPTTLHDQTFRQTARISLGGARLRVRLSNAYGTQPLRIGAASVSARMDGAPRPLSFDGQPGVLIGPGQERLSDPLALATDDRQALQVSVFVPGPAAVQTFHWDGRQTSWIAAGDQSQAQMLRAASSTTARLLLAGIEVEANASARSVVVIGDSITDGATASLDQDQRWTDHLAARLAPRGVAVVNAGISGNRLLSDGMGESALARFQRDALDQPGVASVIVLIGINDISWPGTAFARGQARPTLAELQAGYRTLAERARHRGVRIVGATLPPFAGALPGTPLDDYYHPDKDALRQQLNAWLRSDSPFDAVIDLDAALRDPTDPARMAAPYDSGDHLHPGDAGNRAMAEAVDLEVLLGCKGSDAAERPGSAPSPEGKGL</sequence>
<dbReference type="PANTHER" id="PTHR43784:SF2">
    <property type="entry name" value="GDSL-LIKE LIPASE_ACYLHYDROLASE, PUTATIVE (AFU_ORTHOLOGUE AFUA_2G00820)-RELATED"/>
    <property type="match status" value="1"/>
</dbReference>
<dbReference type="InterPro" id="IPR001087">
    <property type="entry name" value="GDSL"/>
</dbReference>
<reference evidence="3 4" key="1">
    <citation type="submission" date="2017-06" db="EMBL/GenBank/DDBJ databases">
        <authorList>
            <person name="Kim H.J."/>
            <person name="Triplett B.A."/>
        </authorList>
    </citation>
    <scope>NUCLEOTIDE SEQUENCE [LARGE SCALE GENOMIC DNA]</scope>
    <source>
        <strain evidence="3 4">S18795</strain>
    </source>
</reference>
<keyword evidence="1" id="KW-0732">Signal</keyword>
<gene>
    <name evidence="3" type="ORF">CEE55_02080</name>
    <name evidence="2" type="ORF">STNY_R17070</name>
</gene>
<dbReference type="RefSeq" id="WP_088475827.1">
    <property type="nucleotide sequence ID" value="NZ_AP024684.1"/>
</dbReference>
<dbReference type="PROSITE" id="PS50890">
    <property type="entry name" value="PUA"/>
    <property type="match status" value="1"/>
</dbReference>
<dbReference type="EMBL" id="AP024684">
    <property type="protein sequence ID" value="BCX43509.1"/>
    <property type="molecule type" value="Genomic_DNA"/>
</dbReference>
<evidence type="ECO:0000313" key="4">
    <source>
        <dbReference type="Proteomes" id="UP000197904"/>
    </source>
</evidence>
<dbReference type="PANTHER" id="PTHR43784">
    <property type="entry name" value="GDSL-LIKE LIPASE/ACYLHYDROLASE, PUTATIVE (AFU_ORTHOLOGUE AFUA_2G00820)-RELATED"/>
    <property type="match status" value="1"/>
</dbReference>
<dbReference type="Gene3D" id="3.40.50.1110">
    <property type="entry name" value="SGNH hydrolase"/>
    <property type="match status" value="1"/>
</dbReference>
<organism evidence="3 4">
    <name type="scientific">Stenotrophomonas pavanii</name>
    <dbReference type="NCBI Taxonomy" id="487698"/>
    <lineage>
        <taxon>Bacteria</taxon>
        <taxon>Pseudomonadati</taxon>
        <taxon>Pseudomonadota</taxon>
        <taxon>Gammaproteobacteria</taxon>
        <taxon>Lysobacterales</taxon>
        <taxon>Lysobacteraceae</taxon>
        <taxon>Stenotrophomonas</taxon>
    </lineage>
</organism>
<dbReference type="Proteomes" id="UP000197904">
    <property type="component" value="Unassembled WGS sequence"/>
</dbReference>
<dbReference type="SUPFAM" id="SSF52266">
    <property type="entry name" value="SGNH hydrolase"/>
    <property type="match status" value="1"/>
</dbReference>
<reference evidence="2 5" key="2">
    <citation type="submission" date="2021-05" db="EMBL/GenBank/DDBJ databases">
        <title>Complete Genome Sequence of Stenotrophomonas pavanii strain Y.</title>
        <authorList>
            <person name="Dohra H."/>
            <person name="Mohad Din A.R.J."/>
            <person name="Suzuki K."/>
            <person name="Fatma A."/>
            <person name="Honjyo M."/>
            <person name="Nishimura T."/>
            <person name="Moriuch R."/>
            <person name="Masuda K."/>
            <person name="Minoura A."/>
            <person name="Tashiro Y."/>
            <person name="Futamata H."/>
        </authorList>
    </citation>
    <scope>NUCLEOTIDE SEQUENCE [LARGE SCALE GENOMIC DNA]</scope>
    <source>
        <strain evidence="2">Berkeley</strain>
        <strain evidence="5">Y</strain>
    </source>
</reference>
<dbReference type="CDD" id="cd01830">
    <property type="entry name" value="XynE_like"/>
    <property type="match status" value="1"/>
</dbReference>
<keyword evidence="2" id="KW-0378">Hydrolase</keyword>
<dbReference type="Proteomes" id="UP000825066">
    <property type="component" value="Chromosome"/>
</dbReference>
<accession>A0A2D0ANV2</accession>
<dbReference type="Pfam" id="PF00657">
    <property type="entry name" value="Lipase_GDSL"/>
    <property type="match status" value="1"/>
</dbReference>
<name>A0A2D0ANV2_9GAMM</name>
<dbReference type="InterPro" id="IPR036514">
    <property type="entry name" value="SGNH_hydro_sf"/>
</dbReference>
<evidence type="ECO:0000313" key="3">
    <source>
        <dbReference type="EMBL" id="OWR35216.1"/>
    </source>
</evidence>
<feature type="chain" id="PRO_5044573361" evidence="1">
    <location>
        <begin position="22"/>
        <end position="426"/>
    </location>
</feature>
<dbReference type="AlphaFoldDB" id="A0A2D0ANV2"/>
<feature type="signal peptide" evidence="1">
    <location>
        <begin position="1"/>
        <end position="21"/>
    </location>
</feature>
<dbReference type="EMBL" id="NIXP01000011">
    <property type="protein sequence ID" value="OWR35216.1"/>
    <property type="molecule type" value="Genomic_DNA"/>
</dbReference>
<dbReference type="GO" id="GO:0016788">
    <property type="term" value="F:hydrolase activity, acting on ester bonds"/>
    <property type="evidence" value="ECO:0007669"/>
    <property type="project" value="InterPro"/>
</dbReference>